<organism evidence="1">
    <name type="scientific">Siphoviridae sp. ctx254</name>
    <dbReference type="NCBI Taxonomy" id="2825737"/>
    <lineage>
        <taxon>Viruses</taxon>
        <taxon>Duplodnaviria</taxon>
        <taxon>Heunggongvirae</taxon>
        <taxon>Uroviricota</taxon>
        <taxon>Caudoviricetes</taxon>
    </lineage>
</organism>
<dbReference type="EMBL" id="BK015941">
    <property type="protein sequence ID" value="DAF86224.1"/>
    <property type="molecule type" value="Genomic_DNA"/>
</dbReference>
<evidence type="ECO:0000313" key="1">
    <source>
        <dbReference type="EMBL" id="DAF86224.1"/>
    </source>
</evidence>
<reference evidence="1" key="1">
    <citation type="journal article" date="2021" name="Proc. Natl. Acad. Sci. U.S.A.">
        <title>A Catalog of Tens of Thousands of Viruses from Human Metagenomes Reveals Hidden Associations with Chronic Diseases.</title>
        <authorList>
            <person name="Tisza M.J."/>
            <person name="Buck C.B."/>
        </authorList>
    </citation>
    <scope>NUCLEOTIDE SEQUENCE</scope>
    <source>
        <strain evidence="1">Ctx254</strain>
    </source>
</reference>
<name>A0A8S5TVM4_9CAUD</name>
<protein>
    <submittedName>
        <fullName evidence="1">Uncharacterized protein</fullName>
    </submittedName>
</protein>
<sequence length="90" mass="10878">MEGIHKLKGDFIMYEYDKDFWRAIDELTWNQVKRCAKMVVDTLIGVMITIGVQPVRLYEYVRYRWSHRDEVKIECEANERFEHLKVSGHI</sequence>
<proteinExistence type="predicted"/>
<accession>A0A8S5TVM4</accession>